<feature type="transmembrane region" description="Helical" evidence="5">
    <location>
        <begin position="368"/>
        <end position="387"/>
    </location>
</feature>
<evidence type="ECO:0000313" key="8">
    <source>
        <dbReference type="Proteomes" id="UP001597393"/>
    </source>
</evidence>
<evidence type="ECO:0000256" key="5">
    <source>
        <dbReference type="SAM" id="Phobius"/>
    </source>
</evidence>
<feature type="transmembrane region" description="Helical" evidence="5">
    <location>
        <begin position="71"/>
        <end position="98"/>
    </location>
</feature>
<feature type="transmembrane region" description="Helical" evidence="5">
    <location>
        <begin position="241"/>
        <end position="262"/>
    </location>
</feature>
<keyword evidence="3 5" id="KW-1133">Transmembrane helix</keyword>
<feature type="transmembrane region" description="Helical" evidence="5">
    <location>
        <begin position="171"/>
        <end position="191"/>
    </location>
</feature>
<keyword evidence="4 5" id="KW-0472">Membrane</keyword>
<proteinExistence type="predicted"/>
<accession>A0ABW5NJC3</accession>
<sequence length="388" mass="42006">MKQILSRATIYRLSFIWAMVGMISLFGRHSFTTGMSNIGAGLSFVILLITIIVASFGVVKQADQLAHKLGEPYGTLILTLSIASIEVILISAVMLGPAESSSTIGKDSTFSVMMIIMNLVIGLCILLGNLRHKEQEYNASGALTYFAMIIILGGTALILPNFVIGKGTGEFTFVQSIAVAIIVFIIYAFFLKYQITDYRHLYVQPEAGMMDIPYPRNRELKPEEVSFDKDVTPLGTDKSEIFTRSIILILMILPIVLLSHNMATVVDFGIAATGLPISLGGVLIAMIVFIPESITAIQAARNNEFQRTINLCHGAFVSTVGLTVPAVLIVGLVSSKPVLFGLSPSEMILFVLTLLLSLISFQGRRTSPILGVAHLGLFALFVLLIFAG</sequence>
<dbReference type="InterPro" id="IPR052946">
    <property type="entry name" value="Alkaline_pH_Ca-Antiporter"/>
</dbReference>
<dbReference type="EMBL" id="JBHUMA010000006">
    <property type="protein sequence ID" value="MFD2598713.1"/>
    <property type="molecule type" value="Genomic_DNA"/>
</dbReference>
<comment type="subcellular location">
    <subcellularLocation>
        <location evidence="1">Membrane</location>
        <topology evidence="1">Multi-pass membrane protein</topology>
    </subcellularLocation>
</comment>
<feature type="transmembrane region" description="Helical" evidence="5">
    <location>
        <begin position="38"/>
        <end position="59"/>
    </location>
</feature>
<keyword evidence="2 5" id="KW-0812">Transmembrane</keyword>
<feature type="transmembrane region" description="Helical" evidence="5">
    <location>
        <begin position="339"/>
        <end position="361"/>
    </location>
</feature>
<feature type="domain" description="Sodium/calcium exchanger membrane region" evidence="6">
    <location>
        <begin position="42"/>
        <end position="195"/>
    </location>
</feature>
<feature type="domain" description="Sodium/calcium exchanger membrane region" evidence="6">
    <location>
        <begin position="246"/>
        <end position="386"/>
    </location>
</feature>
<dbReference type="PANTHER" id="PTHR37958:SF1">
    <property type="entry name" value="SODIUM-POTASSIUM_PROTON ANTIPORTER CHAA"/>
    <property type="match status" value="1"/>
</dbReference>
<feature type="transmembrane region" description="Helical" evidence="5">
    <location>
        <begin position="110"/>
        <end position="130"/>
    </location>
</feature>
<dbReference type="Proteomes" id="UP001597393">
    <property type="component" value="Unassembled WGS sequence"/>
</dbReference>
<dbReference type="PANTHER" id="PTHR37958">
    <property type="entry name" value="SODIUM-POTASSIUM/PROTON ANTIPORTER CHAA"/>
    <property type="match status" value="1"/>
</dbReference>
<feature type="transmembrane region" description="Helical" evidence="5">
    <location>
        <begin position="142"/>
        <end position="165"/>
    </location>
</feature>
<evidence type="ECO:0000256" key="4">
    <source>
        <dbReference type="ARBA" id="ARBA00023136"/>
    </source>
</evidence>
<evidence type="ECO:0000256" key="3">
    <source>
        <dbReference type="ARBA" id="ARBA00022989"/>
    </source>
</evidence>
<reference evidence="8" key="1">
    <citation type="journal article" date="2019" name="Int. J. Syst. Evol. Microbiol.">
        <title>The Global Catalogue of Microorganisms (GCM) 10K type strain sequencing project: providing services to taxonomists for standard genome sequencing and annotation.</title>
        <authorList>
            <consortium name="The Broad Institute Genomics Platform"/>
            <consortium name="The Broad Institute Genome Sequencing Center for Infectious Disease"/>
            <person name="Wu L."/>
            <person name="Ma J."/>
        </authorList>
    </citation>
    <scope>NUCLEOTIDE SEQUENCE [LARGE SCALE GENOMIC DNA]</scope>
    <source>
        <strain evidence="8">KCTC 42248</strain>
    </source>
</reference>
<feature type="transmembrane region" description="Helical" evidence="5">
    <location>
        <begin position="311"/>
        <end position="333"/>
    </location>
</feature>
<feature type="transmembrane region" description="Helical" evidence="5">
    <location>
        <begin position="268"/>
        <end position="290"/>
    </location>
</feature>
<evidence type="ECO:0000313" key="7">
    <source>
        <dbReference type="EMBL" id="MFD2598713.1"/>
    </source>
</evidence>
<evidence type="ECO:0000259" key="6">
    <source>
        <dbReference type="Pfam" id="PF01699"/>
    </source>
</evidence>
<evidence type="ECO:0000256" key="2">
    <source>
        <dbReference type="ARBA" id="ARBA00022692"/>
    </source>
</evidence>
<protein>
    <submittedName>
        <fullName evidence="7">Calcium:proton antiporter</fullName>
    </submittedName>
</protein>
<organism evidence="7 8">
    <name type="scientific">Sphingobacterium corticis</name>
    <dbReference type="NCBI Taxonomy" id="1812823"/>
    <lineage>
        <taxon>Bacteria</taxon>
        <taxon>Pseudomonadati</taxon>
        <taxon>Bacteroidota</taxon>
        <taxon>Sphingobacteriia</taxon>
        <taxon>Sphingobacteriales</taxon>
        <taxon>Sphingobacteriaceae</taxon>
        <taxon>Sphingobacterium</taxon>
    </lineage>
</organism>
<feature type="transmembrane region" description="Helical" evidence="5">
    <location>
        <begin position="9"/>
        <end position="26"/>
    </location>
</feature>
<comment type="caution">
    <text evidence="7">The sequence shown here is derived from an EMBL/GenBank/DDBJ whole genome shotgun (WGS) entry which is preliminary data.</text>
</comment>
<keyword evidence="8" id="KW-1185">Reference proteome</keyword>
<gene>
    <name evidence="7" type="ORF">ACFSQ3_07085</name>
</gene>
<name>A0ABW5NJC3_9SPHI</name>
<dbReference type="InterPro" id="IPR004837">
    <property type="entry name" value="NaCa_Exmemb"/>
</dbReference>
<dbReference type="Pfam" id="PF01699">
    <property type="entry name" value="Na_Ca_ex"/>
    <property type="match status" value="2"/>
</dbReference>
<dbReference type="RefSeq" id="WP_380868836.1">
    <property type="nucleotide sequence ID" value="NZ_JBHUMA010000006.1"/>
</dbReference>
<evidence type="ECO:0000256" key="1">
    <source>
        <dbReference type="ARBA" id="ARBA00004141"/>
    </source>
</evidence>